<evidence type="ECO:0000313" key="3">
    <source>
        <dbReference type="EMBL" id="KAF7503267.1"/>
    </source>
</evidence>
<dbReference type="AlphaFoldDB" id="A0A8H7A8V1"/>
<feature type="compositionally biased region" description="Acidic residues" evidence="1">
    <location>
        <begin position="1"/>
        <end position="11"/>
    </location>
</feature>
<feature type="compositionally biased region" description="Polar residues" evidence="1">
    <location>
        <begin position="346"/>
        <end position="357"/>
    </location>
</feature>
<protein>
    <recommendedName>
        <fullName evidence="2">C2H2-type domain-containing protein</fullName>
    </recommendedName>
</protein>
<dbReference type="GO" id="GO:0005634">
    <property type="term" value="C:nucleus"/>
    <property type="evidence" value="ECO:0007669"/>
    <property type="project" value="TreeGrafter"/>
</dbReference>
<feature type="compositionally biased region" description="Low complexity" evidence="1">
    <location>
        <begin position="40"/>
        <end position="50"/>
    </location>
</feature>
<dbReference type="OrthoDB" id="6077919at2759"/>
<feature type="compositionally biased region" description="Polar residues" evidence="1">
    <location>
        <begin position="289"/>
        <end position="298"/>
    </location>
</feature>
<dbReference type="SMART" id="SM00355">
    <property type="entry name" value="ZnF_C2H2"/>
    <property type="match status" value="3"/>
</dbReference>
<dbReference type="Proteomes" id="UP000606974">
    <property type="component" value="Unassembled WGS sequence"/>
</dbReference>
<gene>
    <name evidence="3" type="ORF">GJ744_004025</name>
</gene>
<feature type="region of interest" description="Disordered" evidence="1">
    <location>
        <begin position="263"/>
        <end position="413"/>
    </location>
</feature>
<feature type="compositionally biased region" description="Basic and acidic residues" evidence="1">
    <location>
        <begin position="51"/>
        <end position="64"/>
    </location>
</feature>
<feature type="compositionally biased region" description="Basic residues" evidence="1">
    <location>
        <begin position="68"/>
        <end position="83"/>
    </location>
</feature>
<comment type="caution">
    <text evidence="3">The sequence shown here is derived from an EMBL/GenBank/DDBJ whole genome shotgun (WGS) entry which is preliminary data.</text>
</comment>
<feature type="compositionally biased region" description="Low complexity" evidence="1">
    <location>
        <begin position="390"/>
        <end position="410"/>
    </location>
</feature>
<reference evidence="3" key="1">
    <citation type="submission" date="2020-02" db="EMBL/GenBank/DDBJ databases">
        <authorList>
            <person name="Palmer J.M."/>
        </authorList>
    </citation>
    <scope>NUCLEOTIDE SEQUENCE</scope>
    <source>
        <strain evidence="3">EPUS1.4</strain>
        <tissue evidence="3">Thallus</tissue>
    </source>
</reference>
<dbReference type="PANTHER" id="PTHR46179:SF19">
    <property type="entry name" value="C2H2 FINGER DOMAIN TRANSCRIPTION FACTOR (EUROFUNG)-RELATED"/>
    <property type="match status" value="1"/>
</dbReference>
<feature type="compositionally biased region" description="Polar residues" evidence="1">
    <location>
        <begin position="310"/>
        <end position="324"/>
    </location>
</feature>
<feature type="compositionally biased region" description="Polar residues" evidence="1">
    <location>
        <begin position="263"/>
        <end position="283"/>
    </location>
</feature>
<name>A0A8H7A8V1_9EURO</name>
<feature type="domain" description="C2H2-type" evidence="2">
    <location>
        <begin position="489"/>
        <end position="514"/>
    </location>
</feature>
<proteinExistence type="predicted"/>
<dbReference type="InterPro" id="IPR013087">
    <property type="entry name" value="Znf_C2H2_type"/>
</dbReference>
<dbReference type="GO" id="GO:0006357">
    <property type="term" value="P:regulation of transcription by RNA polymerase II"/>
    <property type="evidence" value="ECO:0007669"/>
    <property type="project" value="TreeGrafter"/>
</dbReference>
<evidence type="ECO:0000256" key="1">
    <source>
        <dbReference type="SAM" id="MobiDB-lite"/>
    </source>
</evidence>
<dbReference type="PANTHER" id="PTHR46179">
    <property type="entry name" value="ZINC FINGER PROTEIN"/>
    <property type="match status" value="1"/>
</dbReference>
<dbReference type="InterPro" id="IPR051061">
    <property type="entry name" value="Zinc_finger_trans_reg"/>
</dbReference>
<keyword evidence="4" id="KW-1185">Reference proteome</keyword>
<accession>A0A8H7A8V1</accession>
<sequence length="546" mass="59083">MTSQEDYYDPEVDVRPSSPGLVATQINYKPEESPPPYIPSPSSSGSVSPEPDTKTNHQEGHTESPRFPAKKQPKRKKRRKGRTRPSQGDAVLISYLDPNRPDIAREVAQHALNSASQSEAEEETEKDMSGDGGDEEEDNDDGTKNKRRNNPQTTELTTKAQAALHDVLMDDPAPEQQVVSASLAMHGAVNGTTKEHSLVNDAATLHVSLHALQNREAPFKSLCPPLPLKIEPSFPEGKREIEDESITTSPALAKFTISAAEANPNSTLPAIQKSPPRSMSSHSPEGVQNLPSLQTTLGQIVGTPIADPPNATSPFPQILGQSPIVTRPQHMAAGPGPSPIGYSHPSPASSKDMTTMSPPGYPSHPSLWRSPPKEGSLGTISPPASVPGLTPSTSYPSPTENTSPESSTTPQSLNGALLTTTTAFKCTHPGCTAPPFQTQYLLNSHANVHSSNRPHYCPVKSCPRSVSGRGFKRKNEMIRHGLVHDSPGYVCPFCADQQHKYPRPDNLQRHVRVHHPDKERDDPQLRSVLALRSGDGSRGRRRRTGT</sequence>
<dbReference type="EMBL" id="JAACFV010000187">
    <property type="protein sequence ID" value="KAF7503267.1"/>
    <property type="molecule type" value="Genomic_DNA"/>
</dbReference>
<feature type="domain" description="C2H2-type" evidence="2">
    <location>
        <begin position="424"/>
        <end position="449"/>
    </location>
</feature>
<feature type="compositionally biased region" description="Basic and acidic residues" evidence="1">
    <location>
        <begin position="99"/>
        <end position="108"/>
    </location>
</feature>
<evidence type="ECO:0000313" key="4">
    <source>
        <dbReference type="Proteomes" id="UP000606974"/>
    </source>
</evidence>
<dbReference type="Gene3D" id="3.30.160.60">
    <property type="entry name" value="Classic Zinc Finger"/>
    <property type="match status" value="1"/>
</dbReference>
<feature type="domain" description="C2H2-type" evidence="2">
    <location>
        <begin position="455"/>
        <end position="484"/>
    </location>
</feature>
<organism evidence="3 4">
    <name type="scientific">Endocarpon pusillum</name>
    <dbReference type="NCBI Taxonomy" id="364733"/>
    <lineage>
        <taxon>Eukaryota</taxon>
        <taxon>Fungi</taxon>
        <taxon>Dikarya</taxon>
        <taxon>Ascomycota</taxon>
        <taxon>Pezizomycotina</taxon>
        <taxon>Eurotiomycetes</taxon>
        <taxon>Chaetothyriomycetidae</taxon>
        <taxon>Verrucariales</taxon>
        <taxon>Verrucariaceae</taxon>
        <taxon>Endocarpon</taxon>
    </lineage>
</organism>
<feature type="region of interest" description="Disordered" evidence="1">
    <location>
        <begin position="1"/>
        <end position="157"/>
    </location>
</feature>
<evidence type="ECO:0000259" key="2">
    <source>
        <dbReference type="SMART" id="SM00355"/>
    </source>
</evidence>